<evidence type="ECO:0000256" key="1">
    <source>
        <dbReference type="ARBA" id="ARBA00022786"/>
    </source>
</evidence>
<dbReference type="Pfam" id="PF12937">
    <property type="entry name" value="F-box-like"/>
    <property type="match status" value="1"/>
</dbReference>
<evidence type="ECO:0000313" key="4">
    <source>
        <dbReference type="Proteomes" id="UP000694865"/>
    </source>
</evidence>
<dbReference type="PROSITE" id="PS50181">
    <property type="entry name" value="FBOX"/>
    <property type="match status" value="1"/>
</dbReference>
<sequence length="498" mass="56120">MAAKTKTRKCRNNVKCSQIDDSSSESKSQRHRKRKNDMDILTQPVHLTWDVDESSKMTIYSDMGVGELLSATDENHNENENEENTDGPNGSQFVTPSESIVPASSVLRNSPLKPQCSNNTRHHNEVNNYKYSGVVTPKVAEHLQATCLRLWPASTPGTDYFSHMSDEIVLNVFKWLPLTTMAKCARVCRRWSSLAFDESLWRRPFLTGKTFKDGQIGKIFLRGMTAGKFTKSDIIGPAYDSKDLADLKKEEDVIILRRKSKKCVRVQYIDMSQCHVNPNSLADLLQPCHQLRKLCLECCEVNDRVLHSLTRTPDLEVLNLCMCAGITAQGITKFLNSCQNLKSLNISWTSLDRVTLVAVVNHLPNTLQKLNIGGFRHLLTDDEVIMIGVRCPNLVELDLSDSALLSSVSIHFLMDRLCNLQFLALSRCYNIPISTLVQLGAMQCLVALNIFGLLQDAGLQNIKASMPRVEINRYPFSSIARPTTGHRRKSIWGIRCYE</sequence>
<feature type="compositionally biased region" description="Basic residues" evidence="2">
    <location>
        <begin position="1"/>
        <end position="12"/>
    </location>
</feature>
<dbReference type="SUPFAM" id="SSF52047">
    <property type="entry name" value="RNI-like"/>
    <property type="match status" value="1"/>
</dbReference>
<feature type="compositionally biased region" description="Polar residues" evidence="2">
    <location>
        <begin position="86"/>
        <end position="96"/>
    </location>
</feature>
<keyword evidence="1" id="KW-0833">Ubl conjugation pathway</keyword>
<dbReference type="CDD" id="cd22149">
    <property type="entry name" value="F-box_DmSKP2-like"/>
    <property type="match status" value="1"/>
</dbReference>
<dbReference type="Gene3D" id="3.80.10.10">
    <property type="entry name" value="Ribonuclease Inhibitor"/>
    <property type="match status" value="1"/>
</dbReference>
<dbReference type="SUPFAM" id="SSF81383">
    <property type="entry name" value="F-box domain"/>
    <property type="match status" value="1"/>
</dbReference>
<evidence type="ECO:0000313" key="5">
    <source>
        <dbReference type="RefSeq" id="XP_006824076.1"/>
    </source>
</evidence>
<dbReference type="SMART" id="SM00367">
    <property type="entry name" value="LRR_CC"/>
    <property type="match status" value="6"/>
</dbReference>
<feature type="region of interest" description="Disordered" evidence="2">
    <location>
        <begin position="75"/>
        <end position="96"/>
    </location>
</feature>
<organism evidence="4 5">
    <name type="scientific">Saccoglossus kowalevskii</name>
    <name type="common">Acorn worm</name>
    <dbReference type="NCBI Taxonomy" id="10224"/>
    <lineage>
        <taxon>Eukaryota</taxon>
        <taxon>Metazoa</taxon>
        <taxon>Hemichordata</taxon>
        <taxon>Enteropneusta</taxon>
        <taxon>Harrimaniidae</taxon>
        <taxon>Saccoglossus</taxon>
    </lineage>
</organism>
<evidence type="ECO:0000256" key="2">
    <source>
        <dbReference type="SAM" id="MobiDB-lite"/>
    </source>
</evidence>
<accession>A0ABM0MVN5</accession>
<dbReference type="PANTHER" id="PTHR13318:SF152">
    <property type="entry name" value="F-BOX_LRR-REPEAT PROTEIN 4"/>
    <property type="match status" value="1"/>
</dbReference>
<feature type="region of interest" description="Disordered" evidence="2">
    <location>
        <begin position="1"/>
        <end position="39"/>
    </location>
</feature>
<evidence type="ECO:0000259" key="3">
    <source>
        <dbReference type="PROSITE" id="PS50181"/>
    </source>
</evidence>
<dbReference type="PANTHER" id="PTHR13318">
    <property type="entry name" value="PARTNER OF PAIRED, ISOFORM B-RELATED"/>
    <property type="match status" value="1"/>
</dbReference>
<dbReference type="InterPro" id="IPR001810">
    <property type="entry name" value="F-box_dom"/>
</dbReference>
<proteinExistence type="predicted"/>
<keyword evidence="4" id="KW-1185">Reference proteome</keyword>
<protein>
    <submittedName>
        <fullName evidence="5">S-phase kinase-associated protein 2-like</fullName>
    </submittedName>
</protein>
<reference evidence="5" key="1">
    <citation type="submission" date="2025-08" db="UniProtKB">
        <authorList>
            <consortium name="RefSeq"/>
        </authorList>
    </citation>
    <scope>IDENTIFICATION</scope>
    <source>
        <tissue evidence="5">Testes</tissue>
    </source>
</reference>
<gene>
    <name evidence="5" type="primary">LOC102801733</name>
</gene>
<dbReference type="InterPro" id="IPR006553">
    <property type="entry name" value="Leu-rich_rpt_Cys-con_subtyp"/>
</dbReference>
<name>A0ABM0MVN5_SACKO</name>
<dbReference type="GeneID" id="102801733"/>
<dbReference type="InterPro" id="IPR036047">
    <property type="entry name" value="F-box-like_dom_sf"/>
</dbReference>
<dbReference type="SMART" id="SM00256">
    <property type="entry name" value="FBOX"/>
    <property type="match status" value="1"/>
</dbReference>
<dbReference type="InterPro" id="IPR032675">
    <property type="entry name" value="LRR_dom_sf"/>
</dbReference>
<dbReference type="RefSeq" id="XP_006824076.1">
    <property type="nucleotide sequence ID" value="XM_006824013.1"/>
</dbReference>
<feature type="domain" description="F-box" evidence="3">
    <location>
        <begin position="158"/>
        <end position="204"/>
    </location>
</feature>
<dbReference type="Proteomes" id="UP000694865">
    <property type="component" value="Unplaced"/>
</dbReference>